<dbReference type="Pfam" id="PF00059">
    <property type="entry name" value="Lectin_C"/>
    <property type="match status" value="1"/>
</dbReference>
<sequence>MGSDCPRARGRGPPVPRSRSALAVCLGLAVAVLHLAAVAALTVHLATMCPREPASCPLTPTDGAGSRPTTPVVAADSLPAVPSTARGVSGSTPTCPADWLPLGNRCLFLGLDINNWPTARAACRAAGGDLAKFSTHELTLFTLFVPKSDYWIGLIKSTTETSWHWLDGTLLNESATPVRGGEDFAYMNAKGLGSARNYSRRCWICEKSPR</sequence>
<gene>
    <name evidence="3" type="primary">a3</name>
</gene>
<dbReference type="InterPro" id="IPR050828">
    <property type="entry name" value="C-type_lectin/matrix_domain"/>
</dbReference>
<dbReference type="Gene3D" id="3.10.100.10">
    <property type="entry name" value="Mannose-Binding Protein A, subunit A"/>
    <property type="match status" value="1"/>
</dbReference>
<evidence type="ECO:0000256" key="1">
    <source>
        <dbReference type="SAM" id="Phobius"/>
    </source>
</evidence>
<keyword evidence="1" id="KW-0472">Membrane</keyword>
<reference evidence="3" key="2">
    <citation type="submission" date="2023-06" db="EMBL/GenBank/DDBJ databases">
        <title>Isolation and genome sequencing of cytomegaloviruses from Natal multimammate mice (Mastomys natalensis).</title>
        <authorList>
            <person name="Jarvis M.A."/>
            <person name="Davison A.J."/>
        </authorList>
    </citation>
    <scope>NUCLEOTIDE SEQUENCE</scope>
    <source>
        <strain evidence="3">Mnat29</strain>
    </source>
</reference>
<keyword evidence="1" id="KW-1133">Transmembrane helix</keyword>
<keyword evidence="1" id="KW-0812">Transmembrane</keyword>
<evidence type="ECO:0000313" key="3">
    <source>
        <dbReference type="EMBL" id="WEG68746.1"/>
    </source>
</evidence>
<dbReference type="InterPro" id="IPR016186">
    <property type="entry name" value="C-type_lectin-like/link_sf"/>
</dbReference>
<proteinExistence type="predicted"/>
<dbReference type="SUPFAM" id="SSF56436">
    <property type="entry name" value="C-type lectin-like"/>
    <property type="match status" value="1"/>
</dbReference>
<accession>A0A9Y1N5N4</accession>
<reference evidence="3" key="1">
    <citation type="submission" date="2022-09" db="EMBL/GenBank/DDBJ databases">
        <authorList>
            <person name="Vucak M."/>
            <person name="Davison A.J."/>
        </authorList>
    </citation>
    <scope>NUCLEOTIDE SEQUENCE</scope>
    <source>
        <strain evidence="3">Mnat29</strain>
    </source>
</reference>
<dbReference type="PANTHER" id="PTHR45710">
    <property type="entry name" value="C-TYPE LECTIN DOMAIN-CONTAINING PROTEIN 180"/>
    <property type="match status" value="1"/>
</dbReference>
<dbReference type="PANTHER" id="PTHR45710:SF8">
    <property type="entry name" value="RERATING FAMILY MEMBER 4"/>
    <property type="match status" value="1"/>
</dbReference>
<dbReference type="SMART" id="SM00034">
    <property type="entry name" value="CLECT"/>
    <property type="match status" value="1"/>
</dbReference>
<dbReference type="InterPro" id="IPR016187">
    <property type="entry name" value="CTDL_fold"/>
</dbReference>
<organism evidence="3">
    <name type="scientific">Mastomys natalensis cytomegalovirus 1</name>
    <dbReference type="NCBI Taxonomy" id="2973541"/>
    <lineage>
        <taxon>Viruses</taxon>
        <taxon>Duplodnaviria</taxon>
        <taxon>Heunggongvirae</taxon>
        <taxon>Peploviricota</taxon>
        <taxon>Herviviricetes</taxon>
        <taxon>Herpesvirales</taxon>
        <taxon>Orthoherpesviridae</taxon>
        <taxon>Betaherpesvirinae</taxon>
        <taxon>Muromegalovirus</taxon>
    </lineage>
</organism>
<feature type="domain" description="C-type lectin" evidence="2">
    <location>
        <begin position="102"/>
        <end position="206"/>
    </location>
</feature>
<dbReference type="PROSITE" id="PS50041">
    <property type="entry name" value="C_TYPE_LECTIN_2"/>
    <property type="match status" value="1"/>
</dbReference>
<name>A0A9Y1N5N4_9BETA</name>
<protein>
    <submittedName>
        <fullName evidence="3">Protein a3</fullName>
    </submittedName>
</protein>
<evidence type="ECO:0000259" key="2">
    <source>
        <dbReference type="PROSITE" id="PS50041"/>
    </source>
</evidence>
<feature type="transmembrane region" description="Helical" evidence="1">
    <location>
        <begin position="21"/>
        <end position="46"/>
    </location>
</feature>
<dbReference type="InterPro" id="IPR001304">
    <property type="entry name" value="C-type_lectin-like"/>
</dbReference>
<dbReference type="EMBL" id="OP429121">
    <property type="protein sequence ID" value="WEG68746.1"/>
    <property type="molecule type" value="Genomic_DNA"/>
</dbReference>